<gene>
    <name evidence="1" type="ORF">MRB53_002954</name>
</gene>
<evidence type="ECO:0000313" key="2">
    <source>
        <dbReference type="Proteomes" id="UP001234297"/>
    </source>
</evidence>
<accession>A0ACC2MVX2</accession>
<name>A0ACC2MVX2_PERAE</name>
<sequence>MERFVNGLRFDIKKDVKLHEPKTYAEALRKAFVSEEAIEDIKRETQMMSTESKADNLRYQSSNKKQKTGAKSVCNHCGGSHDTNQCRKRSGVCFGCGKEGHKVKDCPEARERNQAKRKGGCHGCGQEGHYVRDCPRKQGRNQTQTHGQPPKQNQQDRQQERPQNQRHYQQNQTYQSRGNQQNPPQGQHYNQGRNNQGGNQAGQQQNGRVFAITHQDVEAANHVVEEHMEGIFEVMGCTEHQKAILAAFKLEGDAKEWWKAAKRSFNGQETEITWAYFKREFIKKFIPDHIRAQKKREFETLVQGNLTIAKFDIKKDVKLHEPKTYAEALRKAFVSEEAIEDIKRETQMMSTESKADNLRYQSSNKKQKTGAKSVCNHCGGSHDTNQCRKRSGVCFGCGKEGHKVKDCPEARERNQAKRKGGCHGCGQEGHYVRDCPRKQGRNQTQTHGQPPKQNQQDRQQERPQNQRHYQQNQTYQSRGNQQNPPQGQHYNQGRNNQGGNQAGQQQNGRVFAITHQDVEAANHVVEGEEWNWTAFYCVDFDEKETMGNDDVRWWSRRRQQLRWRILHNCNYNESCTVEWSGAVAMTLELGDSNEMTEQAPSRVHGLARKRVCLTMDIKETSSWSNLPQCLLELILERLILPDRFRFGSVCRSWRTAQAQSLHLPVSRLPFLVFRRGSSSIEFFSLTERKIYKMPMPKCETPMSHLHCVSSSHGWLMFISTKRNETGFLFNPFIKKCVRLPNKKIGFLGLDFIFFSTPTDPDGIFHIMQGHQRLMLCSLKDPSRWSIFDESEQGNVVSNTIFCDGKLYALNDDWTLAIIDPLFPHNITNVRMEDLRHFPRIPRLRVPNQPDHEYILVESSGEILIAKIIRHSLRNLTCEIFRADLPKMKWVRVEDLGDRMLFLTRTTSISICASEIGWKGNRIYYILTLFNSYVEFELGSKEMTTHSIPVDDEDTRICKWLTTGSTSNGQVEQELLQRDAILRHLKLNIKAAQNRMKIQHDHHHSELTFQVGEMVYLLLQPYHQNTTARHSNQRLAARFFVPYKILERIGQVAYKLELPADSQLLPVFHDSLLKKYVGQGVIVQTNLPAVAEDETVNLLLAEILDHCWVKQGKKIVHEKLSMKRKEESTGKLCGKVSLVLIWSFANCHV</sequence>
<keyword evidence="2" id="KW-1185">Reference proteome</keyword>
<reference evidence="1 2" key="1">
    <citation type="journal article" date="2022" name="Hortic Res">
        <title>A haplotype resolved chromosomal level avocado genome allows analysis of novel avocado genes.</title>
        <authorList>
            <person name="Nath O."/>
            <person name="Fletcher S.J."/>
            <person name="Hayward A."/>
            <person name="Shaw L.M."/>
            <person name="Masouleh A.K."/>
            <person name="Furtado A."/>
            <person name="Henry R.J."/>
            <person name="Mitter N."/>
        </authorList>
    </citation>
    <scope>NUCLEOTIDE SEQUENCE [LARGE SCALE GENOMIC DNA]</scope>
    <source>
        <strain evidence="2">cv. Hass</strain>
    </source>
</reference>
<organism evidence="1 2">
    <name type="scientific">Persea americana</name>
    <name type="common">Avocado</name>
    <dbReference type="NCBI Taxonomy" id="3435"/>
    <lineage>
        <taxon>Eukaryota</taxon>
        <taxon>Viridiplantae</taxon>
        <taxon>Streptophyta</taxon>
        <taxon>Embryophyta</taxon>
        <taxon>Tracheophyta</taxon>
        <taxon>Spermatophyta</taxon>
        <taxon>Magnoliopsida</taxon>
        <taxon>Magnoliidae</taxon>
        <taxon>Laurales</taxon>
        <taxon>Lauraceae</taxon>
        <taxon>Persea</taxon>
    </lineage>
</organism>
<evidence type="ECO:0000313" key="1">
    <source>
        <dbReference type="EMBL" id="KAJ8649931.1"/>
    </source>
</evidence>
<proteinExistence type="predicted"/>
<protein>
    <submittedName>
        <fullName evidence="1">Uncharacterized protein</fullName>
    </submittedName>
</protein>
<comment type="caution">
    <text evidence="1">The sequence shown here is derived from an EMBL/GenBank/DDBJ whole genome shotgun (WGS) entry which is preliminary data.</text>
</comment>
<dbReference type="Proteomes" id="UP001234297">
    <property type="component" value="Chromosome 1"/>
</dbReference>
<dbReference type="EMBL" id="CM056809">
    <property type="protein sequence ID" value="KAJ8649931.1"/>
    <property type="molecule type" value="Genomic_DNA"/>
</dbReference>